<dbReference type="InterPro" id="IPR035890">
    <property type="entry name" value="Anti-sigma-28_factor_FlgM_sf"/>
</dbReference>
<accession>A0A0A0HJ24</accession>
<dbReference type="SUPFAM" id="SSF101498">
    <property type="entry name" value="Anti-sigma factor FlgM"/>
    <property type="match status" value="1"/>
</dbReference>
<keyword evidence="5" id="KW-0805">Transcription regulation</keyword>
<dbReference type="STRING" id="215743.ROSMUCSMR3_03231"/>
<dbReference type="AlphaFoldDB" id="A0A0A0HJ24"/>
<evidence type="ECO:0000256" key="8">
    <source>
        <dbReference type="ARBA" id="ARBA00030117"/>
    </source>
</evidence>
<dbReference type="InterPro" id="IPR007412">
    <property type="entry name" value="FlgM"/>
</dbReference>
<evidence type="ECO:0000256" key="5">
    <source>
        <dbReference type="ARBA" id="ARBA00023015"/>
    </source>
</evidence>
<reference evidence="11 12" key="1">
    <citation type="submission" date="2013-01" db="EMBL/GenBank/DDBJ databases">
        <authorList>
            <person name="Fiebig A."/>
            <person name="Goeker M."/>
            <person name="Klenk H.-P.P."/>
        </authorList>
    </citation>
    <scope>NUCLEOTIDE SEQUENCE [LARGE SCALE GENOMIC DNA]</scope>
    <source>
        <strain evidence="11 12">DSM 17069</strain>
    </source>
</reference>
<evidence type="ECO:0000256" key="9">
    <source>
        <dbReference type="SAM" id="MobiDB-lite"/>
    </source>
</evidence>
<evidence type="ECO:0000256" key="4">
    <source>
        <dbReference type="ARBA" id="ARBA00022795"/>
    </source>
</evidence>
<evidence type="ECO:0000256" key="7">
    <source>
        <dbReference type="ARBA" id="ARBA00024739"/>
    </source>
</evidence>
<comment type="caution">
    <text evidence="11">The sequence shown here is derived from an EMBL/GenBank/DDBJ whole genome shotgun (WGS) entry which is preliminary data.</text>
</comment>
<dbReference type="Pfam" id="PF04316">
    <property type="entry name" value="FlgM"/>
    <property type="match status" value="1"/>
</dbReference>
<evidence type="ECO:0000256" key="3">
    <source>
        <dbReference type="ARBA" id="ARBA00022491"/>
    </source>
</evidence>
<dbReference type="HOGENOM" id="CLU_2303896_0_0_5"/>
<evidence type="ECO:0000313" key="11">
    <source>
        <dbReference type="EMBL" id="KGM87807.1"/>
    </source>
</evidence>
<dbReference type="GO" id="GO:0045892">
    <property type="term" value="P:negative regulation of DNA-templated transcription"/>
    <property type="evidence" value="ECO:0007669"/>
    <property type="project" value="InterPro"/>
</dbReference>
<feature type="domain" description="Anti-sigma-28 factor FlgM C-terminal" evidence="10">
    <location>
        <begin position="40"/>
        <end position="92"/>
    </location>
</feature>
<dbReference type="OrthoDB" id="7357746at2"/>
<proteinExistence type="inferred from homology"/>
<dbReference type="eggNOG" id="COG2747">
    <property type="taxonomic scope" value="Bacteria"/>
</dbReference>
<dbReference type="Proteomes" id="UP000030021">
    <property type="component" value="Unassembled WGS sequence"/>
</dbReference>
<feature type="region of interest" description="Disordered" evidence="9">
    <location>
        <begin position="1"/>
        <end position="32"/>
    </location>
</feature>
<evidence type="ECO:0000256" key="1">
    <source>
        <dbReference type="ARBA" id="ARBA00005322"/>
    </source>
</evidence>
<comment type="function">
    <text evidence="7">Responsible for the coupling of flagellin expression to flagellar assembly by preventing expression of the flagellin genes when a component of the middle class of proteins is defective. It negatively regulates flagellar genes by inhibiting the activity of FliA by directly binding to FliA.</text>
</comment>
<dbReference type="InterPro" id="IPR031316">
    <property type="entry name" value="FlgM_C"/>
</dbReference>
<keyword evidence="6" id="KW-0804">Transcription</keyword>
<dbReference type="EMBL" id="AONH01000013">
    <property type="protein sequence ID" value="KGM87807.1"/>
    <property type="molecule type" value="Genomic_DNA"/>
</dbReference>
<evidence type="ECO:0000259" key="10">
    <source>
        <dbReference type="Pfam" id="PF04316"/>
    </source>
</evidence>
<protein>
    <recommendedName>
        <fullName evidence="2">Negative regulator of flagellin synthesis</fullName>
    </recommendedName>
    <alternativeName>
        <fullName evidence="8">Anti-sigma-28 factor</fullName>
    </alternativeName>
</protein>
<evidence type="ECO:0000313" key="12">
    <source>
        <dbReference type="Proteomes" id="UP000030021"/>
    </source>
</evidence>
<dbReference type="PATRIC" id="fig|1288298.3.peg.2558"/>
<evidence type="ECO:0000256" key="2">
    <source>
        <dbReference type="ARBA" id="ARBA00017823"/>
    </source>
</evidence>
<dbReference type="RefSeq" id="WP_037273846.1">
    <property type="nucleotide sequence ID" value="NZ_KN293980.1"/>
</dbReference>
<keyword evidence="3" id="KW-0678">Repressor</keyword>
<sequence length="100" mass="10413">MVDSVNSSHAARPRLMPVSTEGAPGGAAGAKAHKPVSAVDSVKLSSSASVGVIDKMVEQGPPFDAERVSRIKEAVANGNYPVDAKRIADSIFQDYSAMTR</sequence>
<dbReference type="NCBIfam" id="TIGR03824">
    <property type="entry name" value="FlgM_jcvi"/>
    <property type="match status" value="1"/>
</dbReference>
<name>A0A0A0HJ24_9RHOB</name>
<keyword evidence="4" id="KW-1005">Bacterial flagellum biogenesis</keyword>
<comment type="similarity">
    <text evidence="1">Belongs to the FlgM family.</text>
</comment>
<evidence type="ECO:0000256" key="6">
    <source>
        <dbReference type="ARBA" id="ARBA00023163"/>
    </source>
</evidence>
<dbReference type="GO" id="GO:0044781">
    <property type="term" value="P:bacterial-type flagellum organization"/>
    <property type="evidence" value="ECO:0007669"/>
    <property type="project" value="UniProtKB-KW"/>
</dbReference>
<organism evidence="11 12">
    <name type="scientific">Roseovarius mucosus DSM 17069</name>
    <dbReference type="NCBI Taxonomy" id="1288298"/>
    <lineage>
        <taxon>Bacteria</taxon>
        <taxon>Pseudomonadati</taxon>
        <taxon>Pseudomonadota</taxon>
        <taxon>Alphaproteobacteria</taxon>
        <taxon>Rhodobacterales</taxon>
        <taxon>Roseobacteraceae</taxon>
        <taxon>Roseovarius</taxon>
    </lineage>
</organism>
<gene>
    <name evidence="11" type="ORF">rosmuc_02545</name>
</gene>